<evidence type="ECO:0000313" key="2">
    <source>
        <dbReference type="Proteomes" id="UP001501867"/>
    </source>
</evidence>
<gene>
    <name evidence="1" type="ORF">GCM10010302_65400</name>
</gene>
<dbReference type="EMBL" id="BAAABV010000028">
    <property type="protein sequence ID" value="GAA0317258.1"/>
    <property type="molecule type" value="Genomic_DNA"/>
</dbReference>
<dbReference type="Gene3D" id="3.30.160.240">
    <property type="entry name" value="Rv1738"/>
    <property type="match status" value="1"/>
</dbReference>
<name>A0ABN0VTX7_9ACTN</name>
<evidence type="ECO:0008006" key="3">
    <source>
        <dbReference type="Google" id="ProtNLM"/>
    </source>
</evidence>
<comment type="caution">
    <text evidence="1">The sequence shown here is derived from an EMBL/GenBank/DDBJ whole genome shotgun (WGS) entry which is preliminary data.</text>
</comment>
<dbReference type="RefSeq" id="WP_344167223.1">
    <property type="nucleotide sequence ID" value="NZ_BAAABV010000028.1"/>
</dbReference>
<dbReference type="InterPro" id="IPR038070">
    <property type="entry name" value="Rv2632c-like_sf"/>
</dbReference>
<evidence type="ECO:0000313" key="1">
    <source>
        <dbReference type="EMBL" id="GAA0317258.1"/>
    </source>
</evidence>
<dbReference type="InterPro" id="IPR015057">
    <property type="entry name" value="Rv2632c-like"/>
</dbReference>
<dbReference type="Proteomes" id="UP001501867">
    <property type="component" value="Unassembled WGS sequence"/>
</dbReference>
<dbReference type="SUPFAM" id="SSF143212">
    <property type="entry name" value="Rv2632c-like"/>
    <property type="match status" value="1"/>
</dbReference>
<organism evidence="1 2">
    <name type="scientific">Streptomyces polychromogenes</name>
    <dbReference type="NCBI Taxonomy" id="67342"/>
    <lineage>
        <taxon>Bacteria</taxon>
        <taxon>Bacillati</taxon>
        <taxon>Actinomycetota</taxon>
        <taxon>Actinomycetes</taxon>
        <taxon>Kitasatosporales</taxon>
        <taxon>Streptomycetaceae</taxon>
        <taxon>Streptomyces</taxon>
    </lineage>
</organism>
<accession>A0ABN0VTX7</accession>
<protein>
    <recommendedName>
        <fullName evidence="3">DUF1876 domain-containing protein</fullName>
    </recommendedName>
</protein>
<proteinExistence type="predicted"/>
<reference evidence="1 2" key="1">
    <citation type="journal article" date="2019" name="Int. J. Syst. Evol. Microbiol.">
        <title>The Global Catalogue of Microorganisms (GCM) 10K type strain sequencing project: providing services to taxonomists for standard genome sequencing and annotation.</title>
        <authorList>
            <consortium name="The Broad Institute Genomics Platform"/>
            <consortium name="The Broad Institute Genome Sequencing Center for Infectious Disease"/>
            <person name="Wu L."/>
            <person name="Ma J."/>
        </authorList>
    </citation>
    <scope>NUCLEOTIDE SEQUENCE [LARGE SCALE GENOMIC DNA]</scope>
    <source>
        <strain evidence="1 2">JCM 4505</strain>
    </source>
</reference>
<keyword evidence="2" id="KW-1185">Reference proteome</keyword>
<sequence>MTHAEEWRVDLYLVEEDGTTRARAVLDNGKTTITGSGRARCNPQDVDVPAIGEELAAGRAMRDLSARLMRAADKDLAAVGAVPVPPRTGYGWPDDARPGG</sequence>
<dbReference type="Pfam" id="PF08962">
    <property type="entry name" value="Rv2632c-like"/>
    <property type="match status" value="1"/>
</dbReference>